<sequence length="178" mass="19704">MILSLFALALPASVEASMEADQSAQLRPFYGVSKAKADEILRENVQETVIRSVLQKQNSPLADEADQFVVVARALDLDPYLLPAITGVESTFAQFMIPGTYNPFGYGKGTIKFDSWGDGIAKVGYALRYRYIDRGARSLSDIGHMYAGGSDTWAPKVARLMGSFDKEEAKIMRYYELL</sequence>
<proteinExistence type="predicted"/>
<organism evidence="1 2">
    <name type="scientific">Candidatus Roizmanbacteria bacterium RIFCSPHIGHO2_12_FULL_44_10</name>
    <dbReference type="NCBI Taxonomy" id="1802054"/>
    <lineage>
        <taxon>Bacteria</taxon>
        <taxon>Candidatus Roizmaniibacteriota</taxon>
    </lineage>
</organism>
<protein>
    <recommendedName>
        <fullName evidence="3">Mannosyl-glycoprotein endo-beta-N-acetylglucosamidase-like domain-containing protein</fullName>
    </recommendedName>
</protein>
<dbReference type="EMBL" id="MGAE01000038">
    <property type="protein sequence ID" value="OGK38916.1"/>
    <property type="molecule type" value="Genomic_DNA"/>
</dbReference>
<accession>A0A1F7I6C0</accession>
<dbReference type="AlphaFoldDB" id="A0A1F7I6C0"/>
<name>A0A1F7I6C0_9BACT</name>
<evidence type="ECO:0000313" key="1">
    <source>
        <dbReference type="EMBL" id="OGK38916.1"/>
    </source>
</evidence>
<gene>
    <name evidence="1" type="ORF">A3F34_02085</name>
</gene>
<comment type="caution">
    <text evidence="1">The sequence shown here is derived from an EMBL/GenBank/DDBJ whole genome shotgun (WGS) entry which is preliminary data.</text>
</comment>
<dbReference type="Proteomes" id="UP000179024">
    <property type="component" value="Unassembled WGS sequence"/>
</dbReference>
<evidence type="ECO:0008006" key="3">
    <source>
        <dbReference type="Google" id="ProtNLM"/>
    </source>
</evidence>
<reference evidence="1 2" key="1">
    <citation type="journal article" date="2016" name="Nat. Commun.">
        <title>Thousands of microbial genomes shed light on interconnected biogeochemical processes in an aquifer system.</title>
        <authorList>
            <person name="Anantharaman K."/>
            <person name="Brown C.T."/>
            <person name="Hug L.A."/>
            <person name="Sharon I."/>
            <person name="Castelle C.J."/>
            <person name="Probst A.J."/>
            <person name="Thomas B.C."/>
            <person name="Singh A."/>
            <person name="Wilkins M.J."/>
            <person name="Karaoz U."/>
            <person name="Brodie E.L."/>
            <person name="Williams K.H."/>
            <person name="Hubbard S.S."/>
            <person name="Banfield J.F."/>
        </authorList>
    </citation>
    <scope>NUCLEOTIDE SEQUENCE [LARGE SCALE GENOMIC DNA]</scope>
</reference>
<evidence type="ECO:0000313" key="2">
    <source>
        <dbReference type="Proteomes" id="UP000179024"/>
    </source>
</evidence>